<name>A0A2I4DW81_JUGRE</name>
<dbReference type="PANTHER" id="PTHR34682">
    <property type="entry name" value="AT HOOK MOTIF-CONTAINING PROTEIN"/>
    <property type="match status" value="1"/>
</dbReference>
<dbReference type="GeneID" id="108984031"/>
<dbReference type="Proteomes" id="UP000235220">
    <property type="component" value="Chromosome 2"/>
</dbReference>
<reference evidence="3" key="1">
    <citation type="submission" date="2025-08" db="UniProtKB">
        <authorList>
            <consortium name="RefSeq"/>
        </authorList>
    </citation>
    <scope>IDENTIFICATION</scope>
    <source>
        <tissue evidence="3">Leaves</tissue>
    </source>
</reference>
<feature type="compositionally biased region" description="Basic residues" evidence="1">
    <location>
        <begin position="19"/>
        <end position="28"/>
    </location>
</feature>
<feature type="compositionally biased region" description="Basic and acidic residues" evidence="1">
    <location>
        <begin position="411"/>
        <end position="432"/>
    </location>
</feature>
<feature type="compositionally biased region" description="Polar residues" evidence="1">
    <location>
        <begin position="1"/>
        <end position="11"/>
    </location>
</feature>
<dbReference type="KEGG" id="jre:108984031"/>
<evidence type="ECO:0000256" key="1">
    <source>
        <dbReference type="SAM" id="MobiDB-lite"/>
    </source>
</evidence>
<gene>
    <name evidence="3" type="primary">LOC108984031</name>
</gene>
<dbReference type="FunCoup" id="A0A2I4DW81">
    <property type="interactions" value="20"/>
</dbReference>
<dbReference type="AlphaFoldDB" id="A0A2I4DW81"/>
<evidence type="ECO:0000313" key="3">
    <source>
        <dbReference type="RefSeq" id="XP_018811407.1"/>
    </source>
</evidence>
<dbReference type="STRING" id="51240.A0A2I4DW81"/>
<dbReference type="OrthoDB" id="1910926at2759"/>
<organism evidence="2 3">
    <name type="scientific">Juglans regia</name>
    <name type="common">English walnut</name>
    <dbReference type="NCBI Taxonomy" id="51240"/>
    <lineage>
        <taxon>Eukaryota</taxon>
        <taxon>Viridiplantae</taxon>
        <taxon>Streptophyta</taxon>
        <taxon>Embryophyta</taxon>
        <taxon>Tracheophyta</taxon>
        <taxon>Spermatophyta</taxon>
        <taxon>Magnoliopsida</taxon>
        <taxon>eudicotyledons</taxon>
        <taxon>Gunneridae</taxon>
        <taxon>Pentapetalae</taxon>
        <taxon>rosids</taxon>
        <taxon>fabids</taxon>
        <taxon>Fagales</taxon>
        <taxon>Juglandaceae</taxon>
        <taxon>Juglans</taxon>
    </lineage>
</organism>
<keyword evidence="2" id="KW-1185">Reference proteome</keyword>
<dbReference type="Gramene" id="Jr02_24210_p1">
    <property type="protein sequence ID" value="cds.Jr02_24210_p1"/>
    <property type="gene ID" value="Jr02_24210"/>
</dbReference>
<feature type="region of interest" description="Disordered" evidence="1">
    <location>
        <begin position="310"/>
        <end position="348"/>
    </location>
</feature>
<evidence type="ECO:0000313" key="2">
    <source>
        <dbReference type="Proteomes" id="UP000235220"/>
    </source>
</evidence>
<feature type="region of interest" description="Disordered" evidence="1">
    <location>
        <begin position="396"/>
        <end position="432"/>
    </location>
</feature>
<protein>
    <submittedName>
        <fullName evidence="3">Uncharacterized protein LOC108984031 isoform X1</fullName>
    </submittedName>
</protein>
<feature type="region of interest" description="Disordered" evidence="1">
    <location>
        <begin position="1"/>
        <end position="55"/>
    </location>
</feature>
<dbReference type="InterPro" id="IPR045881">
    <property type="entry name" value="MNM1-like"/>
</dbReference>
<feature type="compositionally biased region" description="Basic and acidic residues" evidence="1">
    <location>
        <begin position="29"/>
        <end position="41"/>
    </location>
</feature>
<feature type="compositionally biased region" description="Polar residues" evidence="1">
    <location>
        <begin position="310"/>
        <end position="332"/>
    </location>
</feature>
<sequence length="432" mass="46455">MSQAYQGSNPDGSADVPMKRKRGRPRKYPRLDNGEKAHVAKDQSSNRGVNGRVPPVCEVVNGNQPRQVDSISDANDDMVGQEVSGVVEAGFDAGYLLSVRVGNSDTTLRGVVFKPGHFIPVSAENDVAPDIRMIRRNEIPLPAQTYTQVHGYNPRYRERQNFKSPRNGNNSFQVPGVAPESASLVALKGKQASSVVPRGNVVPLVLKPANGVALANQPSPVAVQGAHLVASKSKQVGGAQSSDASTLNNQVPTIGNQALTSVPQASNQVTPKDLQSENVSYIQPPPEVLPTDLEGTSARLPGMPFENLSTEVSKRTQAPSESAKTEIESSGSAGKMSVKVSGHSQKDEFNDMDQPLLIEPLQAVQPNLQNQPDPSLKPIENNITGKMTELLQVLQETSMENQQPLKACGLKLEEPRSPETNHGDKDIDHTKK</sequence>
<dbReference type="PANTHER" id="PTHR34682:SF1">
    <property type="entry name" value="PROTEIN METABOLIC NETWORK MODULATOR 1"/>
    <property type="match status" value="1"/>
</dbReference>
<proteinExistence type="predicted"/>
<dbReference type="RefSeq" id="XP_018811407.1">
    <property type="nucleotide sequence ID" value="XM_018955862.2"/>
</dbReference>
<accession>A0A2I4DW81</accession>